<dbReference type="RefSeq" id="WP_386721283.1">
    <property type="nucleotide sequence ID" value="NZ_JBHRSZ010000004.1"/>
</dbReference>
<dbReference type="InterPro" id="IPR013976">
    <property type="entry name" value="HDOD"/>
</dbReference>
<reference evidence="4" key="1">
    <citation type="journal article" date="2019" name="Int. J. Syst. Evol. Microbiol.">
        <title>The Global Catalogue of Microorganisms (GCM) 10K type strain sequencing project: providing services to taxonomists for standard genome sequencing and annotation.</title>
        <authorList>
            <consortium name="The Broad Institute Genomics Platform"/>
            <consortium name="The Broad Institute Genome Sequencing Center for Infectious Disease"/>
            <person name="Wu L."/>
            <person name="Ma J."/>
        </authorList>
    </citation>
    <scope>NUCLEOTIDE SEQUENCE [LARGE SCALE GENOMIC DNA]</scope>
    <source>
        <strain evidence="4">KCTC 52438</strain>
    </source>
</reference>
<dbReference type="Pfam" id="PF08668">
    <property type="entry name" value="HDOD"/>
    <property type="match status" value="1"/>
</dbReference>
<dbReference type="PROSITE" id="PS50042">
    <property type="entry name" value="CNMP_BINDING_3"/>
    <property type="match status" value="1"/>
</dbReference>
<dbReference type="Pfam" id="PF00027">
    <property type="entry name" value="cNMP_binding"/>
    <property type="match status" value="1"/>
</dbReference>
<dbReference type="PROSITE" id="PS51833">
    <property type="entry name" value="HDOD"/>
    <property type="match status" value="1"/>
</dbReference>
<accession>A0ABV7HD68</accession>
<keyword evidence="4" id="KW-1185">Reference proteome</keyword>
<organism evidence="3 4">
    <name type="scientific">Litoribrevibacter euphylliae</name>
    <dbReference type="NCBI Taxonomy" id="1834034"/>
    <lineage>
        <taxon>Bacteria</taxon>
        <taxon>Pseudomonadati</taxon>
        <taxon>Pseudomonadota</taxon>
        <taxon>Gammaproteobacteria</taxon>
        <taxon>Oceanospirillales</taxon>
        <taxon>Oceanospirillaceae</taxon>
        <taxon>Litoribrevibacter</taxon>
    </lineage>
</organism>
<sequence>MFSFRKKNEPITAVSAKATILDLKKFKPLRDMGKKQLVLLEAKNQLRKYKEGERVLERGSTNNVEYFLLSGSIRKVAKDGKEKIIKANTPDAVNPVSHLQPRQFDVYANPECTMIEIAWDVIAKFFSQSQTQTQAESQPSYVDLGSPTLLKDLIQKFASDVKTGKFVLPSMPEIAQKVAKMVEDPTSSSGEVARTVALDPSIAVKLVSTANSPLFKGSRDINSCEEAVTRIGFKTTKQLVQLFALRELFSANNKEIRKRFRAHWGISRRVSAIAYIFAKCVKGMDENEALLGGIVQNIGVLPALVYLDSIPGLLESDLIDIDEFINKTKNVMGAYMLKEWKWPRELIEIAAHAEDWNYQPDAEKITMTDILILSEAHLNIIQKFLVNCPPLPNISSFSKLAHKLQLTPDKSIEIISAARNEISAVESSLLMPN</sequence>
<evidence type="ECO:0000313" key="3">
    <source>
        <dbReference type="EMBL" id="MFC3151815.1"/>
    </source>
</evidence>
<name>A0ABV7HD68_9GAMM</name>
<comment type="caution">
    <text evidence="3">The sequence shown here is derived from an EMBL/GenBank/DDBJ whole genome shotgun (WGS) entry which is preliminary data.</text>
</comment>
<proteinExistence type="predicted"/>
<dbReference type="InterPro" id="IPR052340">
    <property type="entry name" value="RNase_Y/CdgJ"/>
</dbReference>
<dbReference type="SUPFAM" id="SSF51206">
    <property type="entry name" value="cAMP-binding domain-like"/>
    <property type="match status" value="1"/>
</dbReference>
<protein>
    <submittedName>
        <fullName evidence="3">HDOD domain-containing protein</fullName>
    </submittedName>
</protein>
<gene>
    <name evidence="3" type="ORF">ACFOEK_12315</name>
</gene>
<dbReference type="SUPFAM" id="SSF109604">
    <property type="entry name" value="HD-domain/PDEase-like"/>
    <property type="match status" value="1"/>
</dbReference>
<dbReference type="PANTHER" id="PTHR33525:SF3">
    <property type="entry name" value="RIBONUCLEASE Y"/>
    <property type="match status" value="1"/>
</dbReference>
<dbReference type="Gene3D" id="1.10.3210.10">
    <property type="entry name" value="Hypothetical protein af1432"/>
    <property type="match status" value="1"/>
</dbReference>
<feature type="domain" description="Cyclic nucleotide-binding" evidence="1">
    <location>
        <begin position="28"/>
        <end position="85"/>
    </location>
</feature>
<feature type="domain" description="HDOD" evidence="2">
    <location>
        <begin position="168"/>
        <end position="356"/>
    </location>
</feature>
<evidence type="ECO:0000259" key="2">
    <source>
        <dbReference type="PROSITE" id="PS51833"/>
    </source>
</evidence>
<dbReference type="InterPro" id="IPR018490">
    <property type="entry name" value="cNMP-bd_dom_sf"/>
</dbReference>
<dbReference type="InterPro" id="IPR014710">
    <property type="entry name" value="RmlC-like_jellyroll"/>
</dbReference>
<dbReference type="Proteomes" id="UP001595476">
    <property type="component" value="Unassembled WGS sequence"/>
</dbReference>
<dbReference type="Gene3D" id="2.60.120.10">
    <property type="entry name" value="Jelly Rolls"/>
    <property type="match status" value="1"/>
</dbReference>
<evidence type="ECO:0000259" key="1">
    <source>
        <dbReference type="PROSITE" id="PS50042"/>
    </source>
</evidence>
<dbReference type="InterPro" id="IPR000595">
    <property type="entry name" value="cNMP-bd_dom"/>
</dbReference>
<evidence type="ECO:0000313" key="4">
    <source>
        <dbReference type="Proteomes" id="UP001595476"/>
    </source>
</evidence>
<dbReference type="EMBL" id="JBHRSZ010000004">
    <property type="protein sequence ID" value="MFC3151815.1"/>
    <property type="molecule type" value="Genomic_DNA"/>
</dbReference>
<dbReference type="PANTHER" id="PTHR33525">
    <property type="match status" value="1"/>
</dbReference>